<comment type="caution">
    <text evidence="12">Lacks conserved residue(s) required for the propagation of feature annotation.</text>
</comment>
<dbReference type="PRINTS" id="PR00983">
    <property type="entry name" value="TRNASYNTHCYS"/>
</dbReference>
<feature type="domain" description="Cysteinyl-tRNA synthetase class Ia DALR" evidence="13">
    <location>
        <begin position="350"/>
        <end position="404"/>
    </location>
</feature>
<evidence type="ECO:0000256" key="8">
    <source>
        <dbReference type="ARBA" id="ARBA00022833"/>
    </source>
</evidence>
<evidence type="ECO:0000256" key="4">
    <source>
        <dbReference type="ARBA" id="ARBA00022490"/>
    </source>
</evidence>
<keyword evidence="10 12" id="KW-0648">Protein biosynthesis</keyword>
<dbReference type="NCBIfam" id="TIGR00435">
    <property type="entry name" value="cysS"/>
    <property type="match status" value="1"/>
</dbReference>
<evidence type="ECO:0000256" key="10">
    <source>
        <dbReference type="ARBA" id="ARBA00022917"/>
    </source>
</evidence>
<dbReference type="Proteomes" id="UP000230638">
    <property type="component" value="Unassembled WGS sequence"/>
</dbReference>
<comment type="catalytic activity">
    <reaction evidence="12">
        <text>tRNA(Cys) + L-cysteine + ATP = L-cysteinyl-tRNA(Cys) + AMP + diphosphate</text>
        <dbReference type="Rhea" id="RHEA:17773"/>
        <dbReference type="Rhea" id="RHEA-COMP:9661"/>
        <dbReference type="Rhea" id="RHEA-COMP:9679"/>
        <dbReference type="ChEBI" id="CHEBI:30616"/>
        <dbReference type="ChEBI" id="CHEBI:33019"/>
        <dbReference type="ChEBI" id="CHEBI:35235"/>
        <dbReference type="ChEBI" id="CHEBI:78442"/>
        <dbReference type="ChEBI" id="CHEBI:78517"/>
        <dbReference type="ChEBI" id="CHEBI:456215"/>
        <dbReference type="EC" id="6.1.1.16"/>
    </reaction>
</comment>
<evidence type="ECO:0000256" key="5">
    <source>
        <dbReference type="ARBA" id="ARBA00022598"/>
    </source>
</evidence>
<feature type="binding site" evidence="12">
    <location>
        <position position="222"/>
    </location>
    <ligand>
        <name>Zn(2+)</name>
        <dbReference type="ChEBI" id="CHEBI:29105"/>
    </ligand>
</feature>
<dbReference type="Pfam" id="PF01406">
    <property type="entry name" value="tRNA-synt_1e"/>
    <property type="match status" value="1"/>
</dbReference>
<protein>
    <recommendedName>
        <fullName evidence="12">Cysteine--tRNA ligase</fullName>
        <ecNumber evidence="12">6.1.1.16</ecNumber>
    </recommendedName>
    <alternativeName>
        <fullName evidence="12">Cysteinyl-tRNA synthetase</fullName>
        <shortName evidence="12">CysRS</shortName>
    </alternativeName>
</protein>
<dbReference type="InterPro" id="IPR032678">
    <property type="entry name" value="tRNA-synt_1_cat_dom"/>
</dbReference>
<dbReference type="SUPFAM" id="SSF47323">
    <property type="entry name" value="Anticodon-binding domain of a subclass of class I aminoacyl-tRNA synthetases"/>
    <property type="match status" value="1"/>
</dbReference>
<dbReference type="Pfam" id="PF23493">
    <property type="entry name" value="CysS_C"/>
    <property type="match status" value="1"/>
</dbReference>
<comment type="caution">
    <text evidence="14">The sequence shown here is derived from an EMBL/GenBank/DDBJ whole genome shotgun (WGS) entry which is preliminary data.</text>
</comment>
<accession>A0A2H0CTC7</accession>
<gene>
    <name evidence="12" type="primary">cysS</name>
    <name evidence="14" type="ORF">COW88_02755</name>
</gene>
<keyword evidence="9 12" id="KW-0067">ATP-binding</keyword>
<proteinExistence type="inferred from homology"/>
<dbReference type="SMART" id="SM00840">
    <property type="entry name" value="DALR_2"/>
    <property type="match status" value="1"/>
</dbReference>
<dbReference type="GO" id="GO:0005829">
    <property type="term" value="C:cytosol"/>
    <property type="evidence" value="ECO:0007669"/>
    <property type="project" value="TreeGrafter"/>
</dbReference>
<sequence length="458" mass="50779">MDIFLYNTLARKKEPFSPLTGGRVSMYHCGPTVYDYAHIGNLRSFVFADILRRFFEYKGFAVTQVINITDVGHLTSDRDYGEDKMTSALKREGKPITLSAMKEVADFYAEKFTEDLSALNIKQPQYMPKASEHIPEDIALVGTLLEKGVAYRTNDGIYFDTDKSAGYGTLAGLDIEGMKEGARVAVNPEKKNPADFALWKFNNNLGWDAPFGKGFPGWHIECSAMSMKYLGESFDIHTGGIDLIPTHHTNEIAQSEAATGKPFVRYWMHSGFVNMGGEKMAKRTGAFIRLQDLTIQPLAYRYWLLTAHYRKTVNFTDDAANGSSTALRKLYAAITVLPDNGSIDEAYRARFEAALADDINTAEALAILHELLHDDSVSDGDKKATALDMDRVLGLALARAETYAKESPVPDEVLKLAEARETARNNGDFARADKLRADIAALGYTVRDTETGTEIVQS</sequence>
<dbReference type="PANTHER" id="PTHR10890:SF3">
    <property type="entry name" value="CYSTEINE--TRNA LIGASE, CYTOPLASMIC"/>
    <property type="match status" value="1"/>
</dbReference>
<comment type="subunit">
    <text evidence="3 12">Monomer.</text>
</comment>
<dbReference type="InterPro" id="IPR009080">
    <property type="entry name" value="tRNAsynth_Ia_anticodon-bd"/>
</dbReference>
<keyword evidence="5 12" id="KW-0436">Ligase</keyword>
<dbReference type="InterPro" id="IPR014729">
    <property type="entry name" value="Rossmann-like_a/b/a_fold"/>
</dbReference>
<evidence type="ECO:0000256" key="6">
    <source>
        <dbReference type="ARBA" id="ARBA00022723"/>
    </source>
</evidence>
<dbReference type="Gene3D" id="3.40.50.620">
    <property type="entry name" value="HUPs"/>
    <property type="match status" value="1"/>
</dbReference>
<evidence type="ECO:0000256" key="2">
    <source>
        <dbReference type="ARBA" id="ARBA00005594"/>
    </source>
</evidence>
<evidence type="ECO:0000259" key="13">
    <source>
        <dbReference type="SMART" id="SM00840"/>
    </source>
</evidence>
<evidence type="ECO:0000256" key="9">
    <source>
        <dbReference type="ARBA" id="ARBA00022840"/>
    </source>
</evidence>
<dbReference type="EMBL" id="PCTL01000027">
    <property type="protein sequence ID" value="PIP73182.1"/>
    <property type="molecule type" value="Genomic_DNA"/>
</dbReference>
<dbReference type="EC" id="6.1.1.16" evidence="12"/>
<keyword evidence="11 12" id="KW-0030">Aminoacyl-tRNA synthetase</keyword>
<dbReference type="PANTHER" id="PTHR10890">
    <property type="entry name" value="CYSTEINYL-TRNA SYNTHETASE"/>
    <property type="match status" value="1"/>
</dbReference>
<evidence type="ECO:0000256" key="12">
    <source>
        <dbReference type="HAMAP-Rule" id="MF_00041"/>
    </source>
</evidence>
<evidence type="ECO:0000313" key="14">
    <source>
        <dbReference type="EMBL" id="PIP73182.1"/>
    </source>
</evidence>
<feature type="binding site" evidence="12">
    <location>
        <position position="247"/>
    </location>
    <ligand>
        <name>Zn(2+)</name>
        <dbReference type="ChEBI" id="CHEBI:29105"/>
    </ligand>
</feature>
<dbReference type="GO" id="GO:0006423">
    <property type="term" value="P:cysteinyl-tRNA aminoacylation"/>
    <property type="evidence" value="ECO:0007669"/>
    <property type="project" value="UniProtKB-UniRule"/>
</dbReference>
<feature type="short sequence motif" description="'HIGH' region" evidence="12">
    <location>
        <begin position="31"/>
        <end position="41"/>
    </location>
</feature>
<reference evidence="14 15" key="1">
    <citation type="submission" date="2017-09" db="EMBL/GenBank/DDBJ databases">
        <title>Depth-based differentiation of microbial function through sediment-hosted aquifers and enrichment of novel symbionts in the deep terrestrial subsurface.</title>
        <authorList>
            <person name="Probst A.J."/>
            <person name="Ladd B."/>
            <person name="Jarett J.K."/>
            <person name="Geller-Mcgrath D.E."/>
            <person name="Sieber C.M."/>
            <person name="Emerson J.B."/>
            <person name="Anantharaman K."/>
            <person name="Thomas B.C."/>
            <person name="Malmstrom R."/>
            <person name="Stieglmeier M."/>
            <person name="Klingl A."/>
            <person name="Woyke T."/>
            <person name="Ryan C.M."/>
            <person name="Banfield J.F."/>
        </authorList>
    </citation>
    <scope>NUCLEOTIDE SEQUENCE [LARGE SCALE GENOMIC DNA]</scope>
    <source>
        <strain evidence="14">CG22_combo_CG10-13_8_21_14_all_47_15</strain>
    </source>
</reference>
<feature type="binding site" evidence="12">
    <location>
        <position position="29"/>
    </location>
    <ligand>
        <name>Zn(2+)</name>
        <dbReference type="ChEBI" id="CHEBI:29105"/>
    </ligand>
</feature>
<dbReference type="HAMAP" id="MF_00041">
    <property type="entry name" value="Cys_tRNA_synth"/>
    <property type="match status" value="1"/>
</dbReference>
<evidence type="ECO:0000256" key="1">
    <source>
        <dbReference type="ARBA" id="ARBA00004496"/>
    </source>
</evidence>
<comment type="similarity">
    <text evidence="2 12">Belongs to the class-I aminoacyl-tRNA synthetase family.</text>
</comment>
<dbReference type="Gene3D" id="1.20.120.1910">
    <property type="entry name" value="Cysteine-tRNA ligase, C-terminal anti-codon recognition domain"/>
    <property type="match status" value="1"/>
</dbReference>
<keyword evidence="6 12" id="KW-0479">Metal-binding</keyword>
<keyword evidence="4 12" id="KW-0963">Cytoplasm</keyword>
<dbReference type="InterPro" id="IPR015273">
    <property type="entry name" value="Cys-tRNA-synt_Ia_DALR"/>
</dbReference>
<dbReference type="GO" id="GO:0008270">
    <property type="term" value="F:zinc ion binding"/>
    <property type="evidence" value="ECO:0007669"/>
    <property type="project" value="UniProtKB-UniRule"/>
</dbReference>
<keyword evidence="7 12" id="KW-0547">Nucleotide-binding</keyword>
<dbReference type="CDD" id="cd00672">
    <property type="entry name" value="CysRS_core"/>
    <property type="match status" value="1"/>
</dbReference>
<dbReference type="SUPFAM" id="SSF52374">
    <property type="entry name" value="Nucleotidylyl transferase"/>
    <property type="match status" value="1"/>
</dbReference>
<dbReference type="InterPro" id="IPR015803">
    <property type="entry name" value="Cys-tRNA-ligase"/>
</dbReference>
<dbReference type="GO" id="GO:0005524">
    <property type="term" value="F:ATP binding"/>
    <property type="evidence" value="ECO:0007669"/>
    <property type="project" value="UniProtKB-UniRule"/>
</dbReference>
<comment type="cofactor">
    <cofactor evidence="12">
        <name>Zn(2+)</name>
        <dbReference type="ChEBI" id="CHEBI:29105"/>
    </cofactor>
    <text evidence="12">Binds 1 zinc ion per subunit.</text>
</comment>
<dbReference type="Pfam" id="PF09190">
    <property type="entry name" value="DALR_2"/>
    <property type="match status" value="1"/>
</dbReference>
<name>A0A2H0CTC7_9BACT</name>
<evidence type="ECO:0000256" key="3">
    <source>
        <dbReference type="ARBA" id="ARBA00011245"/>
    </source>
</evidence>
<evidence type="ECO:0000313" key="15">
    <source>
        <dbReference type="Proteomes" id="UP000230638"/>
    </source>
</evidence>
<feature type="binding site" evidence="12">
    <location>
        <position position="282"/>
    </location>
    <ligand>
        <name>ATP</name>
        <dbReference type="ChEBI" id="CHEBI:30616"/>
    </ligand>
</feature>
<organism evidence="14 15">
    <name type="scientific">Candidatus Lloydbacteria bacterium CG22_combo_CG10-13_8_21_14_all_47_15</name>
    <dbReference type="NCBI Taxonomy" id="1974635"/>
    <lineage>
        <taxon>Bacteria</taxon>
        <taxon>Candidatus Lloydiibacteriota</taxon>
    </lineage>
</organism>
<comment type="subcellular location">
    <subcellularLocation>
        <location evidence="1 12">Cytoplasm</location>
    </subcellularLocation>
</comment>
<feature type="binding site" evidence="12">
    <location>
        <position position="251"/>
    </location>
    <ligand>
        <name>Zn(2+)</name>
        <dbReference type="ChEBI" id="CHEBI:29105"/>
    </ligand>
</feature>
<evidence type="ECO:0000256" key="11">
    <source>
        <dbReference type="ARBA" id="ARBA00023146"/>
    </source>
</evidence>
<dbReference type="InterPro" id="IPR024909">
    <property type="entry name" value="Cys-tRNA/MSH_ligase"/>
</dbReference>
<dbReference type="GO" id="GO:0004817">
    <property type="term" value="F:cysteine-tRNA ligase activity"/>
    <property type="evidence" value="ECO:0007669"/>
    <property type="project" value="UniProtKB-UniRule"/>
</dbReference>
<evidence type="ECO:0000256" key="7">
    <source>
        <dbReference type="ARBA" id="ARBA00022741"/>
    </source>
</evidence>
<keyword evidence="8 12" id="KW-0862">Zinc</keyword>
<dbReference type="AlphaFoldDB" id="A0A2H0CTC7"/>
<dbReference type="InterPro" id="IPR056411">
    <property type="entry name" value="CysS_C"/>
</dbReference>